<dbReference type="GO" id="GO:0008832">
    <property type="term" value="F:dGTPase activity"/>
    <property type="evidence" value="ECO:0007669"/>
    <property type="project" value="TreeGrafter"/>
</dbReference>
<evidence type="ECO:0000313" key="3">
    <source>
        <dbReference type="Proteomes" id="UP000242164"/>
    </source>
</evidence>
<comment type="caution">
    <text evidence="2">The sequence shown here is derived from an EMBL/GenBank/DDBJ whole genome shotgun (WGS) entry which is preliminary data.</text>
</comment>
<organism evidence="2 3">
    <name type="scientific">Bacillus cytotoxicus</name>
    <dbReference type="NCBI Taxonomy" id="580165"/>
    <lineage>
        <taxon>Bacteria</taxon>
        <taxon>Bacillati</taxon>
        <taxon>Bacillota</taxon>
        <taxon>Bacilli</taxon>
        <taxon>Bacillales</taxon>
        <taxon>Bacillaceae</taxon>
        <taxon>Bacillus</taxon>
        <taxon>Bacillus cereus group</taxon>
    </lineage>
</organism>
<dbReference type="EMBL" id="FMIK01000047">
    <property type="protein sequence ID" value="SCM00761.1"/>
    <property type="molecule type" value="Genomic_DNA"/>
</dbReference>
<dbReference type="PANTHER" id="PTHR11373">
    <property type="entry name" value="DEOXYNUCLEOSIDE TRIPHOSPHATE TRIPHOSPHOHYDROLASE"/>
    <property type="match status" value="1"/>
</dbReference>
<proteinExistence type="predicted"/>
<dbReference type="CDD" id="cd00077">
    <property type="entry name" value="HDc"/>
    <property type="match status" value="1"/>
</dbReference>
<dbReference type="AlphaFoldDB" id="A0AAX2CKC6"/>
<dbReference type="InterPro" id="IPR003607">
    <property type="entry name" value="HD/PDEase_dom"/>
</dbReference>
<dbReference type="Pfam" id="PF01966">
    <property type="entry name" value="HD"/>
    <property type="match status" value="1"/>
</dbReference>
<dbReference type="FunFam" id="1.10.3210.10:FF:000026">
    <property type="entry name" value="Metal-dependent phosphohydrolase"/>
    <property type="match status" value="1"/>
</dbReference>
<dbReference type="InterPro" id="IPR050135">
    <property type="entry name" value="dGTPase-like"/>
</dbReference>
<dbReference type="SMART" id="SM00471">
    <property type="entry name" value="HDc"/>
    <property type="match status" value="1"/>
</dbReference>
<name>A0AAX2CKC6_9BACI</name>
<dbReference type="RefSeq" id="WP_048723888.1">
    <property type="nucleotide sequence ID" value="NZ_CP024101.1"/>
</dbReference>
<dbReference type="InterPro" id="IPR006674">
    <property type="entry name" value="HD_domain"/>
</dbReference>
<evidence type="ECO:0000259" key="1">
    <source>
        <dbReference type="SMART" id="SM00471"/>
    </source>
</evidence>
<feature type="domain" description="HD/PDEase" evidence="1">
    <location>
        <begin position="45"/>
        <end position="159"/>
    </location>
</feature>
<dbReference type="PANTHER" id="PTHR11373:SF41">
    <property type="entry name" value="METAL-DEPENDENT PHOSPHOHYDROLASE"/>
    <property type="match status" value="1"/>
</dbReference>
<dbReference type="Proteomes" id="UP000242164">
    <property type="component" value="Unassembled WGS sequence"/>
</dbReference>
<protein>
    <submittedName>
        <fullName evidence="2">Metal dependent phosphohydrolase</fullName>
    </submittedName>
</protein>
<accession>A0AAX2CKC6</accession>
<gene>
    <name evidence="2" type="ORF">BCB44BAC_03365</name>
</gene>
<dbReference type="SUPFAM" id="SSF109604">
    <property type="entry name" value="HD-domain/PDEase-like"/>
    <property type="match status" value="1"/>
</dbReference>
<dbReference type="Gene3D" id="1.10.3210.10">
    <property type="entry name" value="Hypothetical protein af1432"/>
    <property type="match status" value="1"/>
</dbReference>
<sequence>MQVHDTVYGTFEIGGILEELIETKAMQRLKKVHQAGASFLVNPNWNVTRFEHSVGVMLLVKMLGGSEAEQVAALLHDVSHTAFSHVVDRVLHKKDEDYHELIFETVIENSEIPRILQKYGYDSKVLQNWEQWKLLEQPLPALCADRIDYTLRDLYTYGMISKQEVSTFLKELTVRDQQICLRSIEAAEWFTETYYKETIDFFLHPLGSYSYHLLTEALQIALKRKRIDIEDFLLEDEQLLEKLKRCQDDEIINLLHKLHPGILLEENRQDYDICYKSGKARLIDPPVYVNQSICNASVLSDQVRVCNERAKEKFQQNIYLKIKELPR</sequence>
<dbReference type="GO" id="GO:0006203">
    <property type="term" value="P:dGTP catabolic process"/>
    <property type="evidence" value="ECO:0007669"/>
    <property type="project" value="TreeGrafter"/>
</dbReference>
<reference evidence="2 3" key="1">
    <citation type="submission" date="2016-08" db="EMBL/GenBank/DDBJ databases">
        <authorList>
            <person name="Loux V."/>
            <person name="Rue O."/>
        </authorList>
    </citation>
    <scope>NUCLEOTIDE SEQUENCE [LARGE SCALE GENOMIC DNA]</scope>
    <source>
        <strain evidence="2 3">AFSSA_08CEB44bac</strain>
    </source>
</reference>
<evidence type="ECO:0000313" key="2">
    <source>
        <dbReference type="EMBL" id="SCM00761.1"/>
    </source>
</evidence>